<evidence type="ECO:0000256" key="12">
    <source>
        <dbReference type="PIRSR" id="PIRSR619342-50"/>
    </source>
</evidence>
<evidence type="ECO:0000256" key="7">
    <source>
        <dbReference type="ARBA" id="ARBA00022792"/>
    </source>
</evidence>
<feature type="disulfide bond" evidence="12">
    <location>
        <begin position="37"/>
        <end position="70"/>
    </location>
</feature>
<evidence type="ECO:0000256" key="3">
    <source>
        <dbReference type="ARBA" id="ARBA00004637"/>
    </source>
</evidence>
<comment type="similarity">
    <text evidence="4">Belongs to the complex I NDUFS5 subunit family.</text>
</comment>
<keyword evidence="9" id="KW-0496">Mitochondrion</keyword>
<proteinExistence type="inferred from homology"/>
<evidence type="ECO:0000313" key="14">
    <source>
        <dbReference type="Proteomes" id="UP000038040"/>
    </source>
</evidence>
<dbReference type="OrthoDB" id="9992197at2759"/>
<evidence type="ECO:0000256" key="6">
    <source>
        <dbReference type="ARBA" id="ARBA00022660"/>
    </source>
</evidence>
<dbReference type="GO" id="GO:0005743">
    <property type="term" value="C:mitochondrial inner membrane"/>
    <property type="evidence" value="ECO:0007669"/>
    <property type="project" value="UniProtKB-SubCell"/>
</dbReference>
<keyword evidence="15" id="KW-1185">Reference proteome</keyword>
<evidence type="ECO:0000256" key="4">
    <source>
        <dbReference type="ARBA" id="ARBA00007372"/>
    </source>
</evidence>
<gene>
    <name evidence="13" type="ORF">DME_LOCUS3258</name>
</gene>
<evidence type="ECO:0000313" key="13">
    <source>
        <dbReference type="EMBL" id="VDN53285.1"/>
    </source>
</evidence>
<feature type="disulfide bond" evidence="12">
    <location>
        <begin position="47"/>
        <end position="60"/>
    </location>
</feature>
<dbReference type="GO" id="GO:0005758">
    <property type="term" value="C:mitochondrial intermembrane space"/>
    <property type="evidence" value="ECO:0007669"/>
    <property type="project" value="UniProtKB-SubCell"/>
</dbReference>
<dbReference type="Pfam" id="PF10200">
    <property type="entry name" value="Ndufs5"/>
    <property type="match status" value="1"/>
</dbReference>
<reference evidence="16" key="1">
    <citation type="submission" date="2017-02" db="UniProtKB">
        <authorList>
            <consortium name="WormBaseParasite"/>
        </authorList>
    </citation>
    <scope>IDENTIFICATION</scope>
</reference>
<organism evidence="14 16">
    <name type="scientific">Dracunculus medinensis</name>
    <name type="common">Guinea worm</name>
    <dbReference type="NCBI Taxonomy" id="318479"/>
    <lineage>
        <taxon>Eukaryota</taxon>
        <taxon>Metazoa</taxon>
        <taxon>Ecdysozoa</taxon>
        <taxon>Nematoda</taxon>
        <taxon>Chromadorea</taxon>
        <taxon>Rhabditida</taxon>
        <taxon>Spirurina</taxon>
        <taxon>Dracunculoidea</taxon>
        <taxon>Dracunculidae</taxon>
        <taxon>Dracunculus</taxon>
    </lineage>
</organism>
<dbReference type="Proteomes" id="UP000274756">
    <property type="component" value="Unassembled WGS sequence"/>
</dbReference>
<protein>
    <submittedName>
        <fullName evidence="16">NADH dehydrogenase [ubiquinone] iron-sulfur protein 5</fullName>
    </submittedName>
</protein>
<comment type="subcellular location">
    <subcellularLocation>
        <location evidence="3">Mitochondrion inner membrane</location>
        <topology evidence="3">Peripheral membrane protein</topology>
    </subcellularLocation>
    <subcellularLocation>
        <location evidence="2">Mitochondrion intermembrane space</location>
    </subcellularLocation>
</comment>
<keyword evidence="7" id="KW-0999">Mitochondrion inner membrane</keyword>
<evidence type="ECO:0000256" key="10">
    <source>
        <dbReference type="ARBA" id="ARBA00023136"/>
    </source>
</evidence>
<name>A0A0N4UNT6_DRAME</name>
<accession>A0A0N4UNT6</accession>
<dbReference type="PANTHER" id="PTHR21268:SF2">
    <property type="entry name" value="NADH DEHYDROGENASE [UBIQUINONE] IRON-SULFUR PROTEIN 5"/>
    <property type="match status" value="1"/>
</dbReference>
<dbReference type="STRING" id="318479.A0A0N4UNT6"/>
<dbReference type="EMBL" id="UYYG01000117">
    <property type="protein sequence ID" value="VDN53285.1"/>
    <property type="molecule type" value="Genomic_DNA"/>
</dbReference>
<dbReference type="PROSITE" id="PS51808">
    <property type="entry name" value="CHCH"/>
    <property type="match status" value="1"/>
</dbReference>
<keyword evidence="11 12" id="KW-1015">Disulfide bond</keyword>
<reference evidence="13 15" key="2">
    <citation type="submission" date="2018-11" db="EMBL/GenBank/DDBJ databases">
        <authorList>
            <consortium name="Pathogen Informatics"/>
        </authorList>
    </citation>
    <scope>NUCLEOTIDE SEQUENCE [LARGE SCALE GENOMIC DNA]</scope>
</reference>
<evidence type="ECO:0000256" key="9">
    <source>
        <dbReference type="ARBA" id="ARBA00023128"/>
    </source>
</evidence>
<sequence length="121" mass="14325">MSSGNRTPDPLVFSTPIIKTPISDKISLPMSQQGRPCGFFEELFFRCMEAYGARLGRIYCDLENRDFRECLTSDKQRKRINAIRNERRRKYRNGEIAEAFEKNFPEFGQYKPDYFSHNRVQ</sequence>
<dbReference type="AlphaFoldDB" id="A0A0N4UNT6"/>
<dbReference type="PANTHER" id="PTHR21268">
    <property type="entry name" value="NADH DEHYDROGENASE [UBIQUINONE] IRON-SULFUR PROTEIN 5"/>
    <property type="match status" value="1"/>
</dbReference>
<dbReference type="WBParaSite" id="DME_0000959101-mRNA-1">
    <property type="protein sequence ID" value="DME_0000959101-mRNA-1"/>
    <property type="gene ID" value="DME_0000959101"/>
</dbReference>
<evidence type="ECO:0000313" key="16">
    <source>
        <dbReference type="WBParaSite" id="DME_0000959101-mRNA-1"/>
    </source>
</evidence>
<dbReference type="InterPro" id="IPR019342">
    <property type="entry name" value="NADH_UbQ_OxRdtase_FeS-su5"/>
</dbReference>
<evidence type="ECO:0000256" key="1">
    <source>
        <dbReference type="ARBA" id="ARBA00003195"/>
    </source>
</evidence>
<keyword evidence="10" id="KW-0472">Membrane</keyword>
<evidence type="ECO:0000256" key="11">
    <source>
        <dbReference type="ARBA" id="ARBA00023157"/>
    </source>
</evidence>
<dbReference type="Proteomes" id="UP000038040">
    <property type="component" value="Unplaced"/>
</dbReference>
<comment type="function">
    <text evidence="1">Accessory subunit of the mitochondrial membrane respiratory chain NADH dehydrogenase (Complex I), that is believed not to be involved in catalysis. Complex I functions in the transfer of electrons from NADH to the respiratory chain. The immediate electron acceptor for the enzyme is believed to be ubiquinone.</text>
</comment>
<keyword evidence="6" id="KW-0679">Respiratory chain</keyword>
<evidence type="ECO:0000256" key="5">
    <source>
        <dbReference type="ARBA" id="ARBA00022448"/>
    </source>
</evidence>
<evidence type="ECO:0000256" key="8">
    <source>
        <dbReference type="ARBA" id="ARBA00022982"/>
    </source>
</evidence>
<evidence type="ECO:0000256" key="2">
    <source>
        <dbReference type="ARBA" id="ARBA00004569"/>
    </source>
</evidence>
<evidence type="ECO:0000313" key="15">
    <source>
        <dbReference type="Proteomes" id="UP000274756"/>
    </source>
</evidence>
<keyword evidence="8" id="KW-0249">Electron transport</keyword>
<keyword evidence="5" id="KW-0813">Transport</keyword>